<name>A0ABY4DB88_9SPIR</name>
<keyword evidence="1" id="KW-0732">Signal</keyword>
<proteinExistence type="predicted"/>
<sequence>MKQAVICLLLICALPLFASALDVQLISAYPNQLHLQWKAVAGADYYDVYVDGNPVQRVRSESVVVGSNEEPLESHRTYEVIVAARKTGNVDVAAAKVQCETSGWEGRYRWVNLTDKDNKGKCRQLDFLVSYTKPYYTIQGIYDRSYTIFPLLGQELVNVEIPFEGESELQKAYRANAEVFNTTNFKPSVWSVTSIEYGIDRYAVEVRTKVGSLSFKTKSTYRFILSPKGEKELHFETKGDGLASWGLFTSPNPGQKGVFICTFLV</sequence>
<organism evidence="2 3">
    <name type="scientific">Sphaerochaeta associata</name>
    <dbReference type="NCBI Taxonomy" id="1129264"/>
    <lineage>
        <taxon>Bacteria</taxon>
        <taxon>Pseudomonadati</taxon>
        <taxon>Spirochaetota</taxon>
        <taxon>Spirochaetia</taxon>
        <taxon>Spirochaetales</taxon>
        <taxon>Sphaerochaetaceae</taxon>
        <taxon>Sphaerochaeta</taxon>
    </lineage>
</organism>
<accession>A0ABY4DB88</accession>
<feature type="chain" id="PRO_5047233144" description="Fibronectin type-III domain-containing protein" evidence="1">
    <location>
        <begin position="21"/>
        <end position="265"/>
    </location>
</feature>
<evidence type="ECO:0000313" key="2">
    <source>
        <dbReference type="EMBL" id="UOM50217.1"/>
    </source>
</evidence>
<dbReference type="EMBL" id="CP094929">
    <property type="protein sequence ID" value="UOM50217.1"/>
    <property type="molecule type" value="Genomic_DNA"/>
</dbReference>
<gene>
    <name evidence="2" type="ORF">MUG09_11695</name>
</gene>
<dbReference type="RefSeq" id="WP_244771608.1">
    <property type="nucleotide sequence ID" value="NZ_CP094929.1"/>
</dbReference>
<evidence type="ECO:0000256" key="1">
    <source>
        <dbReference type="SAM" id="SignalP"/>
    </source>
</evidence>
<reference evidence="3" key="1">
    <citation type="journal article" date="2024" name="J Bioinform Genom">
        <title>Complete genome sequence of the type strain bacterium Sphaerochaeta associata GLS2t (VKM B-2742)t.</title>
        <authorList>
            <person name="Troshina O.Y."/>
            <person name="Tepeeva A.N."/>
            <person name="Arzamasceva V.O."/>
            <person name="Whitman W.B."/>
            <person name="Varghese N."/>
            <person name="Shapiro N."/>
            <person name="Woyke T."/>
            <person name="Kripides N.C."/>
            <person name="Vasilenko O.V."/>
        </authorList>
    </citation>
    <scope>NUCLEOTIDE SEQUENCE [LARGE SCALE GENOMIC DNA]</scope>
    <source>
        <strain evidence="3">GLS2T</strain>
    </source>
</reference>
<protein>
    <recommendedName>
        <fullName evidence="4">Fibronectin type-III domain-containing protein</fullName>
    </recommendedName>
</protein>
<evidence type="ECO:0000313" key="3">
    <source>
        <dbReference type="Proteomes" id="UP000829708"/>
    </source>
</evidence>
<evidence type="ECO:0008006" key="4">
    <source>
        <dbReference type="Google" id="ProtNLM"/>
    </source>
</evidence>
<dbReference type="Proteomes" id="UP000829708">
    <property type="component" value="Chromosome"/>
</dbReference>
<keyword evidence="3" id="KW-1185">Reference proteome</keyword>
<feature type="signal peptide" evidence="1">
    <location>
        <begin position="1"/>
        <end position="20"/>
    </location>
</feature>